<feature type="region of interest" description="Disordered" evidence="4">
    <location>
        <begin position="25"/>
        <end position="53"/>
    </location>
</feature>
<evidence type="ECO:0000256" key="3">
    <source>
        <dbReference type="ARBA" id="ARBA00023242"/>
    </source>
</evidence>
<keyword evidence="3" id="KW-0539">Nucleus</keyword>
<evidence type="ECO:0000256" key="2">
    <source>
        <dbReference type="ARBA" id="ARBA00007267"/>
    </source>
</evidence>
<evidence type="ECO:0000259" key="5">
    <source>
        <dbReference type="PROSITE" id="PS51634"/>
    </source>
</evidence>
<dbReference type="Proteomes" id="UP000694568">
    <property type="component" value="Unplaced"/>
</dbReference>
<dbReference type="InterPro" id="IPR005172">
    <property type="entry name" value="CRC"/>
</dbReference>
<dbReference type="PROSITE" id="PS51634">
    <property type="entry name" value="CRC"/>
    <property type="match status" value="1"/>
</dbReference>
<dbReference type="PANTHER" id="PTHR12446:SF34">
    <property type="entry name" value="PROTEIN LIN-54 HOMOLOG"/>
    <property type="match status" value="1"/>
</dbReference>
<comment type="similarity">
    <text evidence="2">Belongs to the lin-54 family.</text>
</comment>
<proteinExistence type="inferred from homology"/>
<sequence length="705" mass="74609">MDVVSPDLNSLLPDEIMDTEAIEDIPHSHPDSTSVQSEPNDDTPVPMETDTPMASENLSLCSNVTSTEPTQALTTSAATDTILSISSGSQLPMSISTTSSSLLTLKPGMATSIATTKTTDSLTGTSISTSGLQKLTAPFAISAANHQIILNKVASSQATEAAKSAGTQPQVIKQEGQKLLVTAIGKSGQPIVLQLPHTGSKPGISQMSGDPKSQAPQFKVVTIGGRSELKPAMGSAGNQMTTLQAQQLKTLQVTLIVLTITLSESLNTSIQSISGKKIAISPLKTPSKSVAVSGVAGSQFKTIIPLTSQPNVQQIQVPGSRFHYVRLVTATTASSAGQPSGPSTSSLQTAKPMVVSTGAVRMSVPIVPAQTIKQMAPKPLTSAAVVTTTQTQQRLIMPATPLPQIQPNFTNLPPGTVLAPAPGGGNVGYAVVPAQYVTQLQQTPFVTLASSSGFPASTAIQTQARLPLNGLSTAEATSRPRKPCNCTKSQCLKLYCDCFANGEFCNNCNCNNCFNNLEHETERLKAIKTCLERNPEAFKPKIGKGKEGESDRRHSKGCNCKRSGCLKNYCECYEAKIMCSSICKCVGCKNFEESPERKTLMHLADAAEVRVQQQTAAKTKLSSQISDLLMRTTPVISSGGGRMPYTFVTKEVLEATCECLLEQAKKAEQPQVEAERMILEEFGHCLMRIISSAGKAKADCASINC</sequence>
<dbReference type="Pfam" id="PF03638">
    <property type="entry name" value="TCR"/>
    <property type="match status" value="2"/>
</dbReference>
<feature type="domain" description="CRC" evidence="5">
    <location>
        <begin position="480"/>
        <end position="593"/>
    </location>
</feature>
<evidence type="ECO:0000313" key="7">
    <source>
        <dbReference type="Proteomes" id="UP000694568"/>
    </source>
</evidence>
<evidence type="ECO:0000313" key="6">
    <source>
        <dbReference type="Ensembl" id="ENSSLUP00000009147.1"/>
    </source>
</evidence>
<reference evidence="6" key="1">
    <citation type="submission" date="2025-08" db="UniProtKB">
        <authorList>
            <consortium name="Ensembl"/>
        </authorList>
    </citation>
    <scope>IDENTIFICATION</scope>
</reference>
<name>A0A8C9XFH8_SANLU</name>
<dbReference type="GO" id="GO:0006355">
    <property type="term" value="P:regulation of DNA-templated transcription"/>
    <property type="evidence" value="ECO:0007669"/>
    <property type="project" value="TreeGrafter"/>
</dbReference>
<evidence type="ECO:0000256" key="1">
    <source>
        <dbReference type="ARBA" id="ARBA00004123"/>
    </source>
</evidence>
<keyword evidence="7" id="KW-1185">Reference proteome</keyword>
<dbReference type="GeneTree" id="ENSGT00940000155881"/>
<reference evidence="6" key="2">
    <citation type="submission" date="2025-09" db="UniProtKB">
        <authorList>
            <consortium name="Ensembl"/>
        </authorList>
    </citation>
    <scope>IDENTIFICATION</scope>
</reference>
<dbReference type="InterPro" id="IPR033467">
    <property type="entry name" value="Tesmin/TSO1-like_CXC"/>
</dbReference>
<comment type="subcellular location">
    <subcellularLocation>
        <location evidence="1">Nucleus</location>
    </subcellularLocation>
</comment>
<dbReference type="Ensembl" id="ENSSLUT00000009439.1">
    <property type="protein sequence ID" value="ENSSLUP00000009147.1"/>
    <property type="gene ID" value="ENSSLUG00000004104.1"/>
</dbReference>
<gene>
    <name evidence="6" type="primary">lin54</name>
</gene>
<organism evidence="6 7">
    <name type="scientific">Sander lucioperca</name>
    <name type="common">Pike-perch</name>
    <name type="synonym">Perca lucioperca</name>
    <dbReference type="NCBI Taxonomy" id="283035"/>
    <lineage>
        <taxon>Eukaryota</taxon>
        <taxon>Metazoa</taxon>
        <taxon>Chordata</taxon>
        <taxon>Craniata</taxon>
        <taxon>Vertebrata</taxon>
        <taxon>Euteleostomi</taxon>
        <taxon>Actinopterygii</taxon>
        <taxon>Neopterygii</taxon>
        <taxon>Teleostei</taxon>
        <taxon>Neoteleostei</taxon>
        <taxon>Acanthomorphata</taxon>
        <taxon>Eupercaria</taxon>
        <taxon>Perciformes</taxon>
        <taxon>Percoidei</taxon>
        <taxon>Percidae</taxon>
        <taxon>Luciopercinae</taxon>
        <taxon>Sander</taxon>
    </lineage>
</organism>
<dbReference type="GO" id="GO:0005634">
    <property type="term" value="C:nucleus"/>
    <property type="evidence" value="ECO:0007669"/>
    <property type="project" value="UniProtKB-SubCell"/>
</dbReference>
<dbReference type="AlphaFoldDB" id="A0A8C9XFH8"/>
<protein>
    <submittedName>
        <fullName evidence="6">Lin-54 DREAM MuvB core complex component</fullName>
    </submittedName>
</protein>
<dbReference type="InterPro" id="IPR028307">
    <property type="entry name" value="Lin-54_fam"/>
</dbReference>
<dbReference type="SMART" id="SM01114">
    <property type="entry name" value="CXC"/>
    <property type="match status" value="2"/>
</dbReference>
<evidence type="ECO:0000256" key="4">
    <source>
        <dbReference type="SAM" id="MobiDB-lite"/>
    </source>
</evidence>
<accession>A0A8C9XFH8</accession>
<dbReference type="PANTHER" id="PTHR12446">
    <property type="entry name" value="TESMIN/TSO1-RELATED"/>
    <property type="match status" value="1"/>
</dbReference>